<reference evidence="1 2" key="1">
    <citation type="submission" date="2021-06" db="EMBL/GenBank/DDBJ databases">
        <title>Genome-based taxonomic framework of Microbacterium strains isolated from marine environment, the description of four new species and reclassification of four preexisting species.</title>
        <authorList>
            <person name="Lee S.D."/>
            <person name="Kim S.-M."/>
            <person name="Byeon Y.-S."/>
            <person name="Yang H.L."/>
            <person name="Kim I.S."/>
        </authorList>
    </citation>
    <scope>NUCLEOTIDE SEQUENCE [LARGE SCALE GENOMIC DNA]</scope>
    <source>
        <strain evidence="1 2">SSW1-36</strain>
    </source>
</reference>
<sequence>MSTHDDALFAELRAMWRDADPVPDTLVDRMIAAVAADGLNQEYALLTLIEDHLGAVRGDTDALTLQFSDGTTSILLHVTASAGGLRRVDGWVDTAAAEIVLAQGEEGSAGETIRTTAPAETGRFVFDEVPAGMTTVRLTTTVGGEARTLATPRFEL</sequence>
<proteinExistence type="predicted"/>
<dbReference type="EMBL" id="CP078077">
    <property type="protein sequence ID" value="UPL14275.1"/>
    <property type="molecule type" value="Genomic_DNA"/>
</dbReference>
<protein>
    <submittedName>
        <fullName evidence="1">Uncharacterized protein</fullName>
    </submittedName>
</protein>
<evidence type="ECO:0000313" key="2">
    <source>
        <dbReference type="Proteomes" id="UP000831963"/>
    </source>
</evidence>
<dbReference type="Proteomes" id="UP000831963">
    <property type="component" value="Chromosome"/>
</dbReference>
<organism evidence="1 2">
    <name type="scientific">Microbacterium galbinum</name>
    <dbReference type="NCBI Taxonomy" id="2851646"/>
    <lineage>
        <taxon>Bacteria</taxon>
        <taxon>Bacillati</taxon>
        <taxon>Actinomycetota</taxon>
        <taxon>Actinomycetes</taxon>
        <taxon>Micrococcales</taxon>
        <taxon>Microbacteriaceae</taxon>
        <taxon>Microbacterium</taxon>
    </lineage>
</organism>
<name>A0ABY4IPU2_9MICO</name>
<keyword evidence="2" id="KW-1185">Reference proteome</keyword>
<dbReference type="RefSeq" id="WP_247957353.1">
    <property type="nucleotide sequence ID" value="NZ_CP078077.1"/>
</dbReference>
<gene>
    <name evidence="1" type="ORF">KV396_07225</name>
</gene>
<evidence type="ECO:0000313" key="1">
    <source>
        <dbReference type="EMBL" id="UPL14275.1"/>
    </source>
</evidence>
<accession>A0ABY4IPU2</accession>